<reference evidence="2 3" key="1">
    <citation type="submission" date="2016-10" db="EMBL/GenBank/DDBJ databases">
        <authorList>
            <person name="de Groot N.N."/>
        </authorList>
    </citation>
    <scope>NUCLEOTIDE SEQUENCE [LARGE SCALE GENOMIC DNA]</scope>
    <source>
        <strain evidence="2 3">CGMCC 4.6945</strain>
    </source>
</reference>
<feature type="compositionally biased region" description="Basic and acidic residues" evidence="1">
    <location>
        <begin position="1"/>
        <end position="13"/>
    </location>
</feature>
<accession>A0A1I0YAI1</accession>
<gene>
    <name evidence="2" type="ORF">SAMN05421867_10718</name>
</gene>
<dbReference type="AlphaFoldDB" id="A0A1I0YAI1"/>
<name>A0A1I0YAI1_9CELL</name>
<dbReference type="OrthoDB" id="33091at2"/>
<feature type="compositionally biased region" description="Low complexity" evidence="1">
    <location>
        <begin position="20"/>
        <end position="35"/>
    </location>
</feature>
<organism evidence="2 3">
    <name type="scientific">Cellulomonas marina</name>
    <dbReference type="NCBI Taxonomy" id="988821"/>
    <lineage>
        <taxon>Bacteria</taxon>
        <taxon>Bacillati</taxon>
        <taxon>Actinomycetota</taxon>
        <taxon>Actinomycetes</taxon>
        <taxon>Micrococcales</taxon>
        <taxon>Cellulomonadaceae</taxon>
        <taxon>Cellulomonas</taxon>
    </lineage>
</organism>
<dbReference type="EMBL" id="FOKA01000007">
    <property type="protein sequence ID" value="SFB10405.1"/>
    <property type="molecule type" value="Genomic_DNA"/>
</dbReference>
<dbReference type="Proteomes" id="UP000199012">
    <property type="component" value="Unassembled WGS sequence"/>
</dbReference>
<feature type="region of interest" description="Disordered" evidence="1">
    <location>
        <begin position="1"/>
        <end position="45"/>
    </location>
</feature>
<evidence type="ECO:0000313" key="2">
    <source>
        <dbReference type="EMBL" id="SFB10405.1"/>
    </source>
</evidence>
<protein>
    <submittedName>
        <fullName evidence="2">Uncharacterized protein</fullName>
    </submittedName>
</protein>
<evidence type="ECO:0000256" key="1">
    <source>
        <dbReference type="SAM" id="MobiDB-lite"/>
    </source>
</evidence>
<dbReference type="STRING" id="988821.SAMN05421867_10718"/>
<evidence type="ECO:0000313" key="3">
    <source>
        <dbReference type="Proteomes" id="UP000199012"/>
    </source>
</evidence>
<dbReference type="RefSeq" id="WP_090032529.1">
    <property type="nucleotide sequence ID" value="NZ_BONM01000019.1"/>
</dbReference>
<keyword evidence="3" id="KW-1185">Reference proteome</keyword>
<sequence>MGDDLAHRTRDGDSSPLAATGDSDGGSTTVTGETGTPRDSVGRQRRFVDANALRALYESSPLTEDQAEAWKRDIRAAFDDELEDPYERERRRRG</sequence>
<proteinExistence type="predicted"/>